<dbReference type="EMBL" id="CCYD01002268">
    <property type="protein sequence ID" value="CEG46718.1"/>
    <property type="molecule type" value="Genomic_DNA"/>
</dbReference>
<dbReference type="RefSeq" id="XP_024583087.1">
    <property type="nucleotide sequence ID" value="XM_024717605.1"/>
</dbReference>
<reference evidence="2" key="1">
    <citation type="submission" date="2014-09" db="EMBL/GenBank/DDBJ databases">
        <authorList>
            <person name="Sharma Rahul"/>
            <person name="Thines Marco"/>
        </authorList>
    </citation>
    <scope>NUCLEOTIDE SEQUENCE [LARGE SCALE GENOMIC DNA]</scope>
</reference>
<accession>A0A0P1AYP0</accession>
<dbReference type="GeneID" id="36398456"/>
<protein>
    <submittedName>
        <fullName evidence="1">Uncharacterized protein</fullName>
    </submittedName>
</protein>
<keyword evidence="2" id="KW-1185">Reference proteome</keyword>
<proteinExistence type="predicted"/>
<dbReference type="Proteomes" id="UP000054928">
    <property type="component" value="Unassembled WGS sequence"/>
</dbReference>
<evidence type="ECO:0000313" key="1">
    <source>
        <dbReference type="EMBL" id="CEG46718.1"/>
    </source>
</evidence>
<sequence length="119" mass="13099">MSLDKDVMKTFMSSEFAKLMDDVQKIAVAKDTKELLDFLKVPHGIKEWLDASIDPADLVETTKFPRVETNSELLHNPRKAAKNLEISGVSHATSLQNPILDAETTTVKITSIDIGCISG</sequence>
<evidence type="ECO:0000313" key="2">
    <source>
        <dbReference type="Proteomes" id="UP000054928"/>
    </source>
</evidence>
<dbReference type="AlphaFoldDB" id="A0A0P1AYP0"/>
<organism evidence="1 2">
    <name type="scientific">Plasmopara halstedii</name>
    <name type="common">Downy mildew of sunflower</name>
    <dbReference type="NCBI Taxonomy" id="4781"/>
    <lineage>
        <taxon>Eukaryota</taxon>
        <taxon>Sar</taxon>
        <taxon>Stramenopiles</taxon>
        <taxon>Oomycota</taxon>
        <taxon>Peronosporomycetes</taxon>
        <taxon>Peronosporales</taxon>
        <taxon>Peronosporaceae</taxon>
        <taxon>Plasmopara</taxon>
    </lineage>
</organism>
<name>A0A0P1AYP0_PLAHL</name>